<evidence type="ECO:0000259" key="16">
    <source>
        <dbReference type="PROSITE" id="PS50110"/>
    </source>
</evidence>
<dbReference type="SUPFAM" id="SSF55874">
    <property type="entry name" value="ATPase domain of HSP90 chaperone/DNA topoisomerase II/histidine kinase"/>
    <property type="match status" value="1"/>
</dbReference>
<dbReference type="InterPro" id="IPR003594">
    <property type="entry name" value="HATPase_dom"/>
</dbReference>
<dbReference type="CDD" id="cd00082">
    <property type="entry name" value="HisKA"/>
    <property type="match status" value="1"/>
</dbReference>
<feature type="domain" description="Histidine kinase" evidence="15">
    <location>
        <begin position="238"/>
        <end position="459"/>
    </location>
</feature>
<evidence type="ECO:0000256" key="12">
    <source>
        <dbReference type="PROSITE-ProRule" id="PRU00110"/>
    </source>
</evidence>
<reference evidence="18" key="1">
    <citation type="submission" date="2022-01" db="EMBL/GenBank/DDBJ databases">
        <authorList>
            <person name="Jo J.-H."/>
            <person name="Im W.-T."/>
        </authorList>
    </citation>
    <scope>NUCLEOTIDE SEQUENCE</scope>
    <source>
        <strain evidence="18">NA20</strain>
    </source>
</reference>
<evidence type="ECO:0000256" key="1">
    <source>
        <dbReference type="ARBA" id="ARBA00000085"/>
    </source>
</evidence>
<keyword evidence="9 14" id="KW-1133">Transmembrane helix</keyword>
<dbReference type="InterPro" id="IPR004358">
    <property type="entry name" value="Sig_transdc_His_kin-like_C"/>
</dbReference>
<keyword evidence="10" id="KW-0902">Two-component regulatory system</keyword>
<sequence>MTSKRIIYYLLAAFITGNLLLIFMQYNSARNIDTLIYGNEKLLEEFKTDNELRELEKNMFAMESDIRGAIAMSDESVARNITEQVDAVQRDLLLLQQITDDDSSIKFIDDLDRLVQEKILLSRQILDTFVHSGKKSAEILMADQQGRKLMDSISLVSHKIDTSRQALFTVVTKSIDDSGRKARRWGTILIIIVLLSGAGLFWYIINRIASQNQLIRQLDASERKEREAARIKENFLANMSHEIRTPMNAILGFASLLEKKTLDRESADYIHTIRQSGENLLTIINDILDLSRIEAGMMRIESIPFGVRELMQSVETMFREKAKEKGLLLSTVIDDKVPEELQGDAVRLTQIMVNLIGNAIKFTRQGSVSIQVSASGMKEDEVLLAVSVSDTGIGIDKEKLPGIFNRFEQAEDSITRKYGGTGLGLSIVKDLVDMQHGNITVISEPGLGTRFQFSIPYKIVSSASGVNSVKEESRFAEPAKELKVLVVEDNEINQSLMKKLLGSWAIDPDIVSNGLEAIERLQISKYDIILMDIQMPEMDGYTAARIIREELRISTPVIAMTAHALAGEREKCLAAGMDEYIAKPVRERELQQMIVRFSSSVLDQDQEKNISANHKYKYIDLSYMEEISGGDIDYERTVTAQFLEIIPADLVKMNNALNKKDFTALSKLAHSIKASIAVMGMNAAMDIELDTMETGSSEMEKYVAFTRFAEYCKEAMKEVHHFNAIINK</sequence>
<proteinExistence type="predicted"/>
<dbReference type="Pfam" id="PF02518">
    <property type="entry name" value="HATPase_c"/>
    <property type="match status" value="1"/>
</dbReference>
<evidence type="ECO:0000256" key="4">
    <source>
        <dbReference type="ARBA" id="ARBA00022475"/>
    </source>
</evidence>
<evidence type="ECO:0000256" key="3">
    <source>
        <dbReference type="ARBA" id="ARBA00012438"/>
    </source>
</evidence>
<dbReference type="Pfam" id="PF00072">
    <property type="entry name" value="Response_reg"/>
    <property type="match status" value="1"/>
</dbReference>
<dbReference type="RefSeq" id="WP_237877173.1">
    <property type="nucleotide sequence ID" value="NZ_JAKLTR010000032.1"/>
</dbReference>
<dbReference type="SUPFAM" id="SSF47226">
    <property type="entry name" value="Histidine-containing phosphotransfer domain, HPT domain"/>
    <property type="match status" value="1"/>
</dbReference>
<evidence type="ECO:0000256" key="8">
    <source>
        <dbReference type="ARBA" id="ARBA00022840"/>
    </source>
</evidence>
<dbReference type="EC" id="2.7.13.3" evidence="3"/>
<dbReference type="Gene3D" id="1.20.120.160">
    <property type="entry name" value="HPT domain"/>
    <property type="match status" value="1"/>
</dbReference>
<dbReference type="InterPro" id="IPR008207">
    <property type="entry name" value="Sig_transdc_His_kin_Hpt_dom"/>
</dbReference>
<dbReference type="Gene3D" id="3.30.565.10">
    <property type="entry name" value="Histidine kinase-like ATPase, C-terminal domain"/>
    <property type="match status" value="1"/>
</dbReference>
<feature type="transmembrane region" description="Helical" evidence="14">
    <location>
        <begin position="185"/>
        <end position="205"/>
    </location>
</feature>
<evidence type="ECO:0000256" key="7">
    <source>
        <dbReference type="ARBA" id="ARBA00022741"/>
    </source>
</evidence>
<keyword evidence="5 13" id="KW-0597">Phosphoprotein</keyword>
<dbReference type="PROSITE" id="PS50894">
    <property type="entry name" value="HPT"/>
    <property type="match status" value="1"/>
</dbReference>
<evidence type="ECO:0000256" key="13">
    <source>
        <dbReference type="PROSITE-ProRule" id="PRU00169"/>
    </source>
</evidence>
<evidence type="ECO:0000256" key="10">
    <source>
        <dbReference type="ARBA" id="ARBA00023012"/>
    </source>
</evidence>
<comment type="catalytic activity">
    <reaction evidence="1">
        <text>ATP + protein L-histidine = ADP + protein N-phospho-L-histidine.</text>
        <dbReference type="EC" id="2.7.13.3"/>
    </reaction>
</comment>
<evidence type="ECO:0000256" key="2">
    <source>
        <dbReference type="ARBA" id="ARBA00004651"/>
    </source>
</evidence>
<dbReference type="InterPro" id="IPR003661">
    <property type="entry name" value="HisK_dim/P_dom"/>
</dbReference>
<keyword evidence="11 14" id="KW-0472">Membrane</keyword>
<dbReference type="Gene3D" id="1.10.287.130">
    <property type="match status" value="1"/>
</dbReference>
<accession>A0ABS9L0B6</accession>
<evidence type="ECO:0000256" key="14">
    <source>
        <dbReference type="SAM" id="Phobius"/>
    </source>
</evidence>
<feature type="transmembrane region" description="Helical" evidence="14">
    <location>
        <begin position="6"/>
        <end position="24"/>
    </location>
</feature>
<dbReference type="CDD" id="cd17546">
    <property type="entry name" value="REC_hyHK_CKI1_RcsC-like"/>
    <property type="match status" value="1"/>
</dbReference>
<feature type="domain" description="HPt" evidence="17">
    <location>
        <begin position="631"/>
        <end position="728"/>
    </location>
</feature>
<keyword evidence="7" id="KW-0547">Nucleotide-binding</keyword>
<evidence type="ECO:0000313" key="19">
    <source>
        <dbReference type="Proteomes" id="UP001165367"/>
    </source>
</evidence>
<dbReference type="InterPro" id="IPR011006">
    <property type="entry name" value="CheY-like_superfamily"/>
</dbReference>
<dbReference type="PRINTS" id="PR00344">
    <property type="entry name" value="BCTRLSENSOR"/>
</dbReference>
<dbReference type="SUPFAM" id="SSF52172">
    <property type="entry name" value="CheY-like"/>
    <property type="match status" value="1"/>
</dbReference>
<dbReference type="SUPFAM" id="SSF47384">
    <property type="entry name" value="Homodimeric domain of signal transducing histidine kinase"/>
    <property type="match status" value="1"/>
</dbReference>
<evidence type="ECO:0000256" key="5">
    <source>
        <dbReference type="ARBA" id="ARBA00022553"/>
    </source>
</evidence>
<dbReference type="InterPro" id="IPR036097">
    <property type="entry name" value="HisK_dim/P_sf"/>
</dbReference>
<feature type="modified residue" description="4-aspartylphosphate" evidence="13">
    <location>
        <position position="532"/>
    </location>
</feature>
<keyword evidence="6 14" id="KW-0812">Transmembrane</keyword>
<dbReference type="PROSITE" id="PS50110">
    <property type="entry name" value="RESPONSE_REGULATORY"/>
    <property type="match status" value="1"/>
</dbReference>
<evidence type="ECO:0000313" key="18">
    <source>
        <dbReference type="EMBL" id="MCG2618067.1"/>
    </source>
</evidence>
<dbReference type="Gene3D" id="3.40.50.2300">
    <property type="match status" value="1"/>
</dbReference>
<dbReference type="InterPro" id="IPR036890">
    <property type="entry name" value="HATPase_C_sf"/>
</dbReference>
<protein>
    <recommendedName>
        <fullName evidence="3">histidine kinase</fullName>
        <ecNumber evidence="3">2.7.13.3</ecNumber>
    </recommendedName>
</protein>
<organism evidence="18 19">
    <name type="scientific">Terrimonas ginsenosidimutans</name>
    <dbReference type="NCBI Taxonomy" id="2908004"/>
    <lineage>
        <taxon>Bacteria</taxon>
        <taxon>Pseudomonadati</taxon>
        <taxon>Bacteroidota</taxon>
        <taxon>Chitinophagia</taxon>
        <taxon>Chitinophagales</taxon>
        <taxon>Chitinophagaceae</taxon>
        <taxon>Terrimonas</taxon>
    </lineage>
</organism>
<name>A0ABS9L0B6_9BACT</name>
<dbReference type="Proteomes" id="UP001165367">
    <property type="component" value="Unassembled WGS sequence"/>
</dbReference>
<keyword evidence="19" id="KW-1185">Reference proteome</keyword>
<dbReference type="PANTHER" id="PTHR45339:SF1">
    <property type="entry name" value="HYBRID SIGNAL TRANSDUCTION HISTIDINE KINASE J"/>
    <property type="match status" value="1"/>
</dbReference>
<dbReference type="PANTHER" id="PTHR45339">
    <property type="entry name" value="HYBRID SIGNAL TRANSDUCTION HISTIDINE KINASE J"/>
    <property type="match status" value="1"/>
</dbReference>
<feature type="modified residue" description="Phosphohistidine" evidence="12">
    <location>
        <position position="670"/>
    </location>
</feature>
<feature type="domain" description="Response regulatory" evidence="16">
    <location>
        <begin position="483"/>
        <end position="598"/>
    </location>
</feature>
<comment type="subcellular location">
    <subcellularLocation>
        <location evidence="2">Cell membrane</location>
        <topology evidence="2">Multi-pass membrane protein</topology>
    </subcellularLocation>
</comment>
<dbReference type="CDD" id="cd16922">
    <property type="entry name" value="HATPase_EvgS-ArcB-TorS-like"/>
    <property type="match status" value="1"/>
</dbReference>
<dbReference type="InterPro" id="IPR036641">
    <property type="entry name" value="HPT_dom_sf"/>
</dbReference>
<dbReference type="Pfam" id="PF00512">
    <property type="entry name" value="HisKA"/>
    <property type="match status" value="1"/>
</dbReference>
<dbReference type="SMART" id="SM00387">
    <property type="entry name" value="HATPase_c"/>
    <property type="match status" value="1"/>
</dbReference>
<dbReference type="GO" id="GO:0005524">
    <property type="term" value="F:ATP binding"/>
    <property type="evidence" value="ECO:0007669"/>
    <property type="project" value="UniProtKB-KW"/>
</dbReference>
<keyword evidence="4" id="KW-1003">Cell membrane</keyword>
<evidence type="ECO:0000256" key="6">
    <source>
        <dbReference type="ARBA" id="ARBA00022692"/>
    </source>
</evidence>
<evidence type="ECO:0000259" key="15">
    <source>
        <dbReference type="PROSITE" id="PS50109"/>
    </source>
</evidence>
<dbReference type="EMBL" id="JAKLTR010000032">
    <property type="protein sequence ID" value="MCG2618067.1"/>
    <property type="molecule type" value="Genomic_DNA"/>
</dbReference>
<dbReference type="InterPro" id="IPR001789">
    <property type="entry name" value="Sig_transdc_resp-reg_receiver"/>
</dbReference>
<dbReference type="SMART" id="SM00388">
    <property type="entry name" value="HisKA"/>
    <property type="match status" value="1"/>
</dbReference>
<gene>
    <name evidence="18" type="ORF">LZZ85_27435</name>
</gene>
<evidence type="ECO:0000256" key="9">
    <source>
        <dbReference type="ARBA" id="ARBA00022989"/>
    </source>
</evidence>
<dbReference type="InterPro" id="IPR005467">
    <property type="entry name" value="His_kinase_dom"/>
</dbReference>
<evidence type="ECO:0000256" key="11">
    <source>
        <dbReference type="ARBA" id="ARBA00023136"/>
    </source>
</evidence>
<evidence type="ECO:0000259" key="17">
    <source>
        <dbReference type="PROSITE" id="PS50894"/>
    </source>
</evidence>
<comment type="caution">
    <text evidence="18">The sequence shown here is derived from an EMBL/GenBank/DDBJ whole genome shotgun (WGS) entry which is preliminary data.</text>
</comment>
<dbReference type="PROSITE" id="PS50109">
    <property type="entry name" value="HIS_KIN"/>
    <property type="match status" value="1"/>
</dbReference>
<keyword evidence="8 18" id="KW-0067">ATP-binding</keyword>
<dbReference type="SMART" id="SM00448">
    <property type="entry name" value="REC"/>
    <property type="match status" value="1"/>
</dbReference>